<dbReference type="EMBL" id="DOGS01000319">
    <property type="protein sequence ID" value="HBQ50303.1"/>
    <property type="molecule type" value="Genomic_DNA"/>
</dbReference>
<feature type="modified residue" description="4-aspartylphosphate" evidence="9">
    <location>
        <position position="55"/>
    </location>
</feature>
<evidence type="ECO:0000256" key="1">
    <source>
        <dbReference type="ARBA" id="ARBA00004496"/>
    </source>
</evidence>
<keyword evidence="2" id="KW-0963">Cytoplasm</keyword>
<dbReference type="Gene3D" id="3.40.50.2300">
    <property type="match status" value="1"/>
</dbReference>
<evidence type="ECO:0000313" key="13">
    <source>
        <dbReference type="EMBL" id="HBQ50303.1"/>
    </source>
</evidence>
<dbReference type="InterPro" id="IPR011006">
    <property type="entry name" value="CheY-like_superfamily"/>
</dbReference>
<dbReference type="InterPro" id="IPR036388">
    <property type="entry name" value="WH-like_DNA-bd_sf"/>
</dbReference>
<feature type="DNA-binding region" description="OmpR/PhoB-type" evidence="10">
    <location>
        <begin position="134"/>
        <end position="234"/>
    </location>
</feature>
<dbReference type="InterPro" id="IPR001789">
    <property type="entry name" value="Sig_transdc_resp-reg_receiver"/>
</dbReference>
<dbReference type="Pfam" id="PF00072">
    <property type="entry name" value="Response_reg"/>
    <property type="match status" value="1"/>
</dbReference>
<evidence type="ECO:0000256" key="6">
    <source>
        <dbReference type="ARBA" id="ARBA00023125"/>
    </source>
</evidence>
<organism evidence="13 14">
    <name type="scientific">Hyphomonas atlantica</name>
    <dbReference type="NCBI Taxonomy" id="1280948"/>
    <lineage>
        <taxon>Bacteria</taxon>
        <taxon>Pseudomonadati</taxon>
        <taxon>Pseudomonadota</taxon>
        <taxon>Alphaproteobacteria</taxon>
        <taxon>Hyphomonadales</taxon>
        <taxon>Hyphomonadaceae</taxon>
        <taxon>Hyphomonas</taxon>
    </lineage>
</organism>
<dbReference type="SMART" id="SM00862">
    <property type="entry name" value="Trans_reg_C"/>
    <property type="match status" value="1"/>
</dbReference>
<reference evidence="13 14" key="1">
    <citation type="journal article" date="2018" name="Nat. Biotechnol.">
        <title>A standardized bacterial taxonomy based on genome phylogeny substantially revises the tree of life.</title>
        <authorList>
            <person name="Parks D.H."/>
            <person name="Chuvochina M."/>
            <person name="Waite D.W."/>
            <person name="Rinke C."/>
            <person name="Skarshewski A."/>
            <person name="Chaumeil P.A."/>
            <person name="Hugenholtz P."/>
        </authorList>
    </citation>
    <scope>NUCLEOTIDE SEQUENCE [LARGE SCALE GENOMIC DNA]</scope>
    <source>
        <strain evidence="13">UBA10378</strain>
    </source>
</reference>
<evidence type="ECO:0000313" key="14">
    <source>
        <dbReference type="Proteomes" id="UP000263957"/>
    </source>
</evidence>
<dbReference type="GO" id="GO:0005829">
    <property type="term" value="C:cytosol"/>
    <property type="evidence" value="ECO:0007669"/>
    <property type="project" value="TreeGrafter"/>
</dbReference>
<evidence type="ECO:0000256" key="9">
    <source>
        <dbReference type="PROSITE-ProRule" id="PRU00169"/>
    </source>
</evidence>
<feature type="domain" description="Response regulatory" evidence="11">
    <location>
        <begin position="6"/>
        <end position="119"/>
    </location>
</feature>
<comment type="subcellular location">
    <subcellularLocation>
        <location evidence="1">Cytoplasm</location>
    </subcellularLocation>
</comment>
<dbReference type="InterPro" id="IPR039420">
    <property type="entry name" value="WalR-like"/>
</dbReference>
<dbReference type="SMART" id="SM00448">
    <property type="entry name" value="REC"/>
    <property type="match status" value="1"/>
</dbReference>
<dbReference type="PANTHER" id="PTHR48111">
    <property type="entry name" value="REGULATOR OF RPOS"/>
    <property type="match status" value="1"/>
</dbReference>
<accession>A0A356WAF5</accession>
<dbReference type="GO" id="GO:0006355">
    <property type="term" value="P:regulation of DNA-templated transcription"/>
    <property type="evidence" value="ECO:0007669"/>
    <property type="project" value="InterPro"/>
</dbReference>
<dbReference type="InterPro" id="IPR016032">
    <property type="entry name" value="Sig_transdc_resp-reg_C-effctor"/>
</dbReference>
<dbReference type="GO" id="GO:0000156">
    <property type="term" value="F:phosphorelay response regulator activity"/>
    <property type="evidence" value="ECO:0007669"/>
    <property type="project" value="TreeGrafter"/>
</dbReference>
<evidence type="ECO:0000256" key="5">
    <source>
        <dbReference type="ARBA" id="ARBA00023015"/>
    </source>
</evidence>
<comment type="caution">
    <text evidence="13">The sequence shown here is derived from an EMBL/GenBank/DDBJ whole genome shotgun (WGS) entry which is preliminary data.</text>
</comment>
<keyword evidence="3 9" id="KW-0597">Phosphoprotein</keyword>
<evidence type="ECO:0000259" key="11">
    <source>
        <dbReference type="PROSITE" id="PS50110"/>
    </source>
</evidence>
<keyword evidence="7" id="KW-0804">Transcription</keyword>
<evidence type="ECO:0000256" key="2">
    <source>
        <dbReference type="ARBA" id="ARBA00022490"/>
    </source>
</evidence>
<evidence type="ECO:0000256" key="7">
    <source>
        <dbReference type="ARBA" id="ARBA00023163"/>
    </source>
</evidence>
<evidence type="ECO:0000256" key="4">
    <source>
        <dbReference type="ARBA" id="ARBA00023012"/>
    </source>
</evidence>
<evidence type="ECO:0000256" key="10">
    <source>
        <dbReference type="PROSITE-ProRule" id="PRU01091"/>
    </source>
</evidence>
<evidence type="ECO:0000256" key="3">
    <source>
        <dbReference type="ARBA" id="ARBA00022553"/>
    </source>
</evidence>
<name>A0A356WAF5_9PROT</name>
<sequence length="239" mass="27066">MEMTPKILVVEDNREMRELVSKALRKEGYRVSVAGDGKEMNKALDNERVDLIILDVMLPGDDGLTLCRDLRSKATTPVIIISAKGEELDRVLGLKMGADDYLPKPFSTLELIARVQAVLRRIEREPTPPPNEPSKIYKFNGWRLDVERRELIAVDNVIVPLSTGEFSLLQVLVQRPNRVLSREQLLDLARGRDSVAFDRSIDTQVSRLRRKIEHDPKNPTIIKTVWGGGYVLSADVTRE</sequence>
<evidence type="ECO:0000256" key="8">
    <source>
        <dbReference type="ARBA" id="ARBA00067337"/>
    </source>
</evidence>
<keyword evidence="5" id="KW-0805">Transcription regulation</keyword>
<dbReference type="GO" id="GO:0000976">
    <property type="term" value="F:transcription cis-regulatory region binding"/>
    <property type="evidence" value="ECO:0007669"/>
    <property type="project" value="TreeGrafter"/>
</dbReference>
<dbReference type="FunFam" id="1.10.10.10:FF:000099">
    <property type="entry name" value="Two-component system response regulator TorR"/>
    <property type="match status" value="1"/>
</dbReference>
<keyword evidence="4" id="KW-0902">Two-component regulatory system</keyword>
<dbReference type="SUPFAM" id="SSF46894">
    <property type="entry name" value="C-terminal effector domain of the bipartite response regulators"/>
    <property type="match status" value="1"/>
</dbReference>
<dbReference type="InterPro" id="IPR001867">
    <property type="entry name" value="OmpR/PhoB-type_DNA-bd"/>
</dbReference>
<dbReference type="GO" id="GO:0032993">
    <property type="term" value="C:protein-DNA complex"/>
    <property type="evidence" value="ECO:0007669"/>
    <property type="project" value="TreeGrafter"/>
</dbReference>
<dbReference type="PROSITE" id="PS51755">
    <property type="entry name" value="OMPR_PHOB"/>
    <property type="match status" value="1"/>
</dbReference>
<dbReference type="CDD" id="cd00383">
    <property type="entry name" value="trans_reg_C"/>
    <property type="match status" value="1"/>
</dbReference>
<proteinExistence type="predicted"/>
<dbReference type="Proteomes" id="UP000263957">
    <property type="component" value="Unassembled WGS sequence"/>
</dbReference>
<gene>
    <name evidence="13" type="ORF">DD728_15745</name>
</gene>
<evidence type="ECO:0000259" key="12">
    <source>
        <dbReference type="PROSITE" id="PS51755"/>
    </source>
</evidence>
<dbReference type="Pfam" id="PF00486">
    <property type="entry name" value="Trans_reg_C"/>
    <property type="match status" value="1"/>
</dbReference>
<dbReference type="PROSITE" id="PS50110">
    <property type="entry name" value="RESPONSE_REGULATORY"/>
    <property type="match status" value="1"/>
</dbReference>
<protein>
    <recommendedName>
        <fullName evidence="8">Regulatory protein VirG</fullName>
    </recommendedName>
</protein>
<dbReference type="AlphaFoldDB" id="A0A356WAF5"/>
<dbReference type="FunFam" id="3.40.50.2300:FF:000001">
    <property type="entry name" value="DNA-binding response regulator PhoB"/>
    <property type="match status" value="1"/>
</dbReference>
<feature type="domain" description="OmpR/PhoB-type" evidence="12">
    <location>
        <begin position="134"/>
        <end position="234"/>
    </location>
</feature>
<dbReference type="Gene3D" id="6.10.250.690">
    <property type="match status" value="1"/>
</dbReference>
<dbReference type="PANTHER" id="PTHR48111:SF4">
    <property type="entry name" value="DNA-BINDING DUAL TRANSCRIPTIONAL REGULATOR OMPR"/>
    <property type="match status" value="1"/>
</dbReference>
<keyword evidence="6 10" id="KW-0238">DNA-binding</keyword>
<dbReference type="Gene3D" id="1.10.10.10">
    <property type="entry name" value="Winged helix-like DNA-binding domain superfamily/Winged helix DNA-binding domain"/>
    <property type="match status" value="1"/>
</dbReference>
<dbReference type="SUPFAM" id="SSF52172">
    <property type="entry name" value="CheY-like"/>
    <property type="match status" value="1"/>
</dbReference>